<keyword evidence="1" id="KW-0732">Signal</keyword>
<name>A0A6J4SP58_9SPHN</name>
<gene>
    <name evidence="2" type="ORF">AVDCRST_MAG44-711</name>
</gene>
<feature type="signal peptide" evidence="1">
    <location>
        <begin position="1"/>
        <end position="20"/>
    </location>
</feature>
<feature type="chain" id="PRO_5026943880" description="Tetratricopeptide repeat protein" evidence="1">
    <location>
        <begin position="21"/>
        <end position="403"/>
    </location>
</feature>
<evidence type="ECO:0008006" key="3">
    <source>
        <dbReference type="Google" id="ProtNLM"/>
    </source>
</evidence>
<organism evidence="2">
    <name type="scientific">uncultured Sphingomonas sp</name>
    <dbReference type="NCBI Taxonomy" id="158754"/>
    <lineage>
        <taxon>Bacteria</taxon>
        <taxon>Pseudomonadati</taxon>
        <taxon>Pseudomonadota</taxon>
        <taxon>Alphaproteobacteria</taxon>
        <taxon>Sphingomonadales</taxon>
        <taxon>Sphingomonadaceae</taxon>
        <taxon>Sphingomonas</taxon>
        <taxon>environmental samples</taxon>
    </lineage>
</organism>
<proteinExistence type="predicted"/>
<protein>
    <recommendedName>
        <fullName evidence="3">Tetratricopeptide repeat protein</fullName>
    </recommendedName>
</protein>
<reference evidence="2" key="1">
    <citation type="submission" date="2020-02" db="EMBL/GenBank/DDBJ databases">
        <authorList>
            <person name="Meier V. D."/>
        </authorList>
    </citation>
    <scope>NUCLEOTIDE SEQUENCE</scope>
    <source>
        <strain evidence="2">AVDCRST_MAG44</strain>
    </source>
</reference>
<dbReference type="EMBL" id="CADCVY010000053">
    <property type="protein sequence ID" value="CAA9500142.1"/>
    <property type="molecule type" value="Genomic_DNA"/>
</dbReference>
<accession>A0A6J4SP58</accession>
<dbReference type="InterPro" id="IPR011990">
    <property type="entry name" value="TPR-like_helical_dom_sf"/>
</dbReference>
<dbReference type="SUPFAM" id="SSF48452">
    <property type="entry name" value="TPR-like"/>
    <property type="match status" value="1"/>
</dbReference>
<dbReference type="Gene3D" id="1.25.40.10">
    <property type="entry name" value="Tetratricopeptide repeat domain"/>
    <property type="match status" value="1"/>
</dbReference>
<evidence type="ECO:0000256" key="1">
    <source>
        <dbReference type="SAM" id="SignalP"/>
    </source>
</evidence>
<evidence type="ECO:0000313" key="2">
    <source>
        <dbReference type="EMBL" id="CAA9500142.1"/>
    </source>
</evidence>
<dbReference type="AlphaFoldDB" id="A0A6J4SP58"/>
<sequence length="403" mass="41675">MKIIISAAALALGAAAPALAQTATAPAPVQPAASQPKISNKVRPALVALQTAVNANDVANIPALVAAANAAASTADDRYVIGQLQLKAALAANDLTAVAAAANAVAASRFLDTARTIELHKSVAGTFLKAKQFGPAVAQLERASALAPADQSLQLLIADVRLAEGRKGDAAAVYQRVLKASQARGQKAEESLYRRAVQAAYDAKLPSAPDLARQWVAAYPSADSWRNSIAIYRNSSNADIESTVDLMRLMRANNALTRGNELGLYVNALIGQSNFIEAQSALEQVARLPDVDASGIQNLRATVAGKPKVTAAELTSAAKSAQSGMALLRIGDRFYGLGDYAKAAETFRAAAAKGADANLVKLRTGIALAMAGDKAGATAELKAVKGARAGVAQLWLLHLQNRG</sequence>